<dbReference type="SMART" id="SM00382">
    <property type="entry name" value="AAA"/>
    <property type="match status" value="1"/>
</dbReference>
<evidence type="ECO:0000256" key="5">
    <source>
        <dbReference type="ARBA" id="ARBA00022553"/>
    </source>
</evidence>
<dbReference type="PRINTS" id="PR01590">
    <property type="entry name" value="HTHFIS"/>
</dbReference>
<dbReference type="Pfam" id="PF00158">
    <property type="entry name" value="Sigma54_activat"/>
    <property type="match status" value="1"/>
</dbReference>
<evidence type="ECO:0000256" key="8">
    <source>
        <dbReference type="ARBA" id="ARBA00023012"/>
    </source>
</evidence>
<dbReference type="InterPro" id="IPR025943">
    <property type="entry name" value="Sigma_54_int_dom_ATP-bd_2"/>
</dbReference>
<feature type="domain" description="Response regulatory" evidence="18">
    <location>
        <begin position="5"/>
        <end position="122"/>
    </location>
</feature>
<evidence type="ECO:0000256" key="11">
    <source>
        <dbReference type="ARBA" id="ARBA00023159"/>
    </source>
</evidence>
<dbReference type="Pfam" id="PF02954">
    <property type="entry name" value="HTH_8"/>
    <property type="match status" value="1"/>
</dbReference>
<dbReference type="PROSITE" id="PS50045">
    <property type="entry name" value="SIGMA54_INTERACT_4"/>
    <property type="match status" value="1"/>
</dbReference>
<dbReference type="Pfam" id="PF00072">
    <property type="entry name" value="Response_reg"/>
    <property type="match status" value="1"/>
</dbReference>
<dbReference type="Gene3D" id="1.10.10.60">
    <property type="entry name" value="Homeodomain-like"/>
    <property type="match status" value="1"/>
</dbReference>
<evidence type="ECO:0000256" key="6">
    <source>
        <dbReference type="ARBA" id="ARBA00022741"/>
    </source>
</evidence>
<dbReference type="Pfam" id="PF25601">
    <property type="entry name" value="AAA_lid_14"/>
    <property type="match status" value="1"/>
</dbReference>
<feature type="modified residue" description="4-aspartylphosphate" evidence="16">
    <location>
        <position position="57"/>
    </location>
</feature>
<evidence type="ECO:0000256" key="2">
    <source>
        <dbReference type="ARBA" id="ARBA00019059"/>
    </source>
</evidence>
<dbReference type="InterPro" id="IPR027417">
    <property type="entry name" value="P-loop_NTPase"/>
</dbReference>
<dbReference type="FunFam" id="3.40.50.300:FF:000006">
    <property type="entry name" value="DNA-binding transcriptional regulator NtrC"/>
    <property type="match status" value="1"/>
</dbReference>
<dbReference type="InterPro" id="IPR025662">
    <property type="entry name" value="Sigma_54_int_dom_ATP-bd_1"/>
</dbReference>
<protein>
    <recommendedName>
        <fullName evidence="2">DNA-binding transcriptional regulator NtrC</fullName>
    </recommendedName>
    <alternativeName>
        <fullName evidence="14">Nitrogen regulation protein NR(I)</fullName>
    </alternativeName>
    <alternativeName>
        <fullName evidence="15">Nitrogen regulator I</fullName>
    </alternativeName>
</protein>
<dbReference type="SMART" id="SM00448">
    <property type="entry name" value="REC"/>
    <property type="match status" value="1"/>
</dbReference>
<dbReference type="EMBL" id="DSOV01000037">
    <property type="protein sequence ID" value="HEN42319.1"/>
    <property type="molecule type" value="Genomic_DNA"/>
</dbReference>
<gene>
    <name evidence="19" type="ORF">ENQ87_08085</name>
</gene>
<dbReference type="InterPro" id="IPR058031">
    <property type="entry name" value="AAA_lid_NorR"/>
</dbReference>
<dbReference type="Gene3D" id="3.40.50.2300">
    <property type="match status" value="1"/>
</dbReference>
<dbReference type="InterPro" id="IPR003593">
    <property type="entry name" value="AAA+_ATPase"/>
</dbReference>
<evidence type="ECO:0000256" key="14">
    <source>
        <dbReference type="ARBA" id="ARBA00029881"/>
    </source>
</evidence>
<dbReference type="InterPro" id="IPR002078">
    <property type="entry name" value="Sigma_54_int"/>
</dbReference>
<dbReference type="CDD" id="cd00009">
    <property type="entry name" value="AAA"/>
    <property type="match status" value="1"/>
</dbReference>
<dbReference type="Gene3D" id="1.10.8.60">
    <property type="match status" value="1"/>
</dbReference>
<dbReference type="FunFam" id="3.40.50.2300:FF:000018">
    <property type="entry name" value="DNA-binding transcriptional regulator NtrC"/>
    <property type="match status" value="1"/>
</dbReference>
<evidence type="ECO:0000259" key="17">
    <source>
        <dbReference type="PROSITE" id="PS50045"/>
    </source>
</evidence>
<dbReference type="SUPFAM" id="SSF52172">
    <property type="entry name" value="CheY-like"/>
    <property type="match status" value="1"/>
</dbReference>
<comment type="caution">
    <text evidence="19">The sequence shown here is derived from an EMBL/GenBank/DDBJ whole genome shotgun (WGS) entry which is preliminary data.</text>
</comment>
<evidence type="ECO:0000259" key="18">
    <source>
        <dbReference type="PROSITE" id="PS50110"/>
    </source>
</evidence>
<keyword evidence="8" id="KW-0902">Two-component regulatory system</keyword>
<dbReference type="GO" id="GO:0005737">
    <property type="term" value="C:cytoplasm"/>
    <property type="evidence" value="ECO:0007669"/>
    <property type="project" value="UniProtKB-SubCell"/>
</dbReference>
<name>A0A831UH98_GEOME</name>
<dbReference type="Gene3D" id="3.40.50.300">
    <property type="entry name" value="P-loop containing nucleotide triphosphate hydrolases"/>
    <property type="match status" value="1"/>
</dbReference>
<keyword evidence="3" id="KW-0963">Cytoplasm</keyword>
<feature type="domain" description="Sigma-54 factor interaction" evidence="17">
    <location>
        <begin position="147"/>
        <end position="376"/>
    </location>
</feature>
<dbReference type="PANTHER" id="PTHR32071:SF95">
    <property type="entry name" value="DNA-BINDING TRANSCRIPTIONAL REGULATOR NTRC"/>
    <property type="match status" value="1"/>
</dbReference>
<keyword evidence="10" id="KW-0238">DNA-binding</keyword>
<keyword evidence="9" id="KW-0805">Transcription regulation</keyword>
<dbReference type="SUPFAM" id="SSF46689">
    <property type="entry name" value="Homeodomain-like"/>
    <property type="match status" value="1"/>
</dbReference>
<dbReference type="InterPro" id="IPR011006">
    <property type="entry name" value="CheY-like_superfamily"/>
</dbReference>
<evidence type="ECO:0000313" key="19">
    <source>
        <dbReference type="EMBL" id="HEN42319.1"/>
    </source>
</evidence>
<dbReference type="PANTHER" id="PTHR32071">
    <property type="entry name" value="TRANSCRIPTIONAL REGULATORY PROTEIN"/>
    <property type="match status" value="1"/>
</dbReference>
<evidence type="ECO:0000256" key="3">
    <source>
        <dbReference type="ARBA" id="ARBA00022490"/>
    </source>
</evidence>
<dbReference type="GO" id="GO:0000160">
    <property type="term" value="P:phosphorelay signal transduction system"/>
    <property type="evidence" value="ECO:0007669"/>
    <property type="project" value="UniProtKB-KW"/>
</dbReference>
<evidence type="ECO:0000256" key="9">
    <source>
        <dbReference type="ARBA" id="ARBA00023015"/>
    </source>
</evidence>
<evidence type="ECO:0000256" key="16">
    <source>
        <dbReference type="PROSITE-ProRule" id="PRU00169"/>
    </source>
</evidence>
<dbReference type="InterPro" id="IPR025944">
    <property type="entry name" value="Sigma_54_int_dom_CS"/>
</dbReference>
<evidence type="ECO:0000256" key="1">
    <source>
        <dbReference type="ARBA" id="ARBA00004496"/>
    </source>
</evidence>
<keyword evidence="4" id="KW-0678">Repressor</keyword>
<keyword evidence="6" id="KW-0547">Nucleotide-binding</keyword>
<evidence type="ECO:0000256" key="13">
    <source>
        <dbReference type="ARBA" id="ARBA00023231"/>
    </source>
</evidence>
<dbReference type="GO" id="GO:0006355">
    <property type="term" value="P:regulation of DNA-templated transcription"/>
    <property type="evidence" value="ECO:0007669"/>
    <property type="project" value="InterPro"/>
</dbReference>
<evidence type="ECO:0000256" key="15">
    <source>
        <dbReference type="ARBA" id="ARBA00031910"/>
    </source>
</evidence>
<keyword evidence="5 16" id="KW-0597">Phosphoprotein</keyword>
<evidence type="ECO:0000256" key="4">
    <source>
        <dbReference type="ARBA" id="ARBA00022491"/>
    </source>
</evidence>
<dbReference type="PROSITE" id="PS50110">
    <property type="entry name" value="RESPONSE_REGULATORY"/>
    <property type="match status" value="1"/>
</dbReference>
<dbReference type="AlphaFoldDB" id="A0A831UH98"/>
<dbReference type="PROSITE" id="PS00675">
    <property type="entry name" value="SIGMA54_INTERACT_1"/>
    <property type="match status" value="1"/>
</dbReference>
<dbReference type="GO" id="GO:0005524">
    <property type="term" value="F:ATP binding"/>
    <property type="evidence" value="ECO:0007669"/>
    <property type="project" value="UniProtKB-KW"/>
</dbReference>
<evidence type="ECO:0000256" key="7">
    <source>
        <dbReference type="ARBA" id="ARBA00022840"/>
    </source>
</evidence>
<dbReference type="GO" id="GO:0043565">
    <property type="term" value="F:sequence-specific DNA binding"/>
    <property type="evidence" value="ECO:0007669"/>
    <property type="project" value="InterPro"/>
</dbReference>
<dbReference type="InterPro" id="IPR002197">
    <property type="entry name" value="HTH_Fis"/>
</dbReference>
<dbReference type="PROSITE" id="PS00688">
    <property type="entry name" value="SIGMA54_INTERACT_3"/>
    <property type="match status" value="1"/>
</dbReference>
<dbReference type="InterPro" id="IPR001789">
    <property type="entry name" value="Sig_transdc_resp-reg_receiver"/>
</dbReference>
<dbReference type="InterPro" id="IPR009057">
    <property type="entry name" value="Homeodomain-like_sf"/>
</dbReference>
<evidence type="ECO:0000256" key="10">
    <source>
        <dbReference type="ARBA" id="ARBA00023125"/>
    </source>
</evidence>
<keyword evidence="13" id="KW-0535">Nitrogen fixation</keyword>
<sequence>MMKARILICDDEEGIRRYLQKMFLAKEYDVETFADGTSLLARLEGGTDGDADILLQDVRMPDMDGIEVLQRVKRLRPTLPVVVMTAFGTIDAAVEAIKLGAYDYVTKPFPKEKILGLLENALQLDLLMKENRVLKEELSRPDTPDNIIFTSEKFRKVYELTVQVAASDANILVLGESGTGKELIAGAVHYNSTRRGKRFLSINCAALSDTLLESQLFGHVRGAFTGAITTQKGLLEEADGGTLFLDEIGDVSAAVQAKLLRVIQEREFIPVGATKARSVDIRFVAATNKDLAKEVEAGRFREDLYYRLNVITIALPPLRERREDIEPLASHFLAKYARRIRKDIRGFTPEALQSLECYRWPGNVRELENVIERAAILTRGDLVTPDVLPIRPRDDVSPRRPDNLLVSLEEMEREHIERVLRQTGFHKSRSAEILGISRKTLDRKIAEYALAMPGQAGGAAMEN</sequence>
<keyword evidence="11" id="KW-0010">Activator</keyword>
<reference evidence="19" key="1">
    <citation type="journal article" date="2020" name="mSystems">
        <title>Genome- and Community-Level Interaction Insights into Carbon Utilization and Element Cycling Functions of Hydrothermarchaeota in Hydrothermal Sediment.</title>
        <authorList>
            <person name="Zhou Z."/>
            <person name="Liu Y."/>
            <person name="Xu W."/>
            <person name="Pan J."/>
            <person name="Luo Z.H."/>
            <person name="Li M."/>
        </authorList>
    </citation>
    <scope>NUCLEOTIDE SEQUENCE [LARGE SCALE GENOMIC DNA]</scope>
    <source>
        <strain evidence="19">SpSt-349</strain>
    </source>
</reference>
<proteinExistence type="predicted"/>
<dbReference type="FunFam" id="1.10.8.60:FF:000014">
    <property type="entry name" value="DNA-binding transcriptional regulator NtrC"/>
    <property type="match status" value="1"/>
</dbReference>
<evidence type="ECO:0000256" key="12">
    <source>
        <dbReference type="ARBA" id="ARBA00023163"/>
    </source>
</evidence>
<keyword evidence="12" id="KW-0804">Transcription</keyword>
<dbReference type="PROSITE" id="PS00676">
    <property type="entry name" value="SIGMA54_INTERACT_2"/>
    <property type="match status" value="1"/>
</dbReference>
<organism evidence="19">
    <name type="scientific">Geobacter metallireducens</name>
    <dbReference type="NCBI Taxonomy" id="28232"/>
    <lineage>
        <taxon>Bacteria</taxon>
        <taxon>Pseudomonadati</taxon>
        <taxon>Thermodesulfobacteriota</taxon>
        <taxon>Desulfuromonadia</taxon>
        <taxon>Geobacterales</taxon>
        <taxon>Geobacteraceae</taxon>
        <taxon>Geobacter</taxon>
    </lineage>
</organism>
<keyword evidence="7" id="KW-0067">ATP-binding</keyword>
<accession>A0A831UH98</accession>
<dbReference type="SUPFAM" id="SSF52540">
    <property type="entry name" value="P-loop containing nucleoside triphosphate hydrolases"/>
    <property type="match status" value="1"/>
</dbReference>
<comment type="subcellular location">
    <subcellularLocation>
        <location evidence="1">Cytoplasm</location>
    </subcellularLocation>
</comment>